<name>A0AAX4NZE5_9CHLO</name>
<accession>A0AAX4NZE5</accession>
<dbReference type="AlphaFoldDB" id="A0AAX4NZE5"/>
<dbReference type="Gene3D" id="3.75.10.10">
    <property type="entry name" value="L-arginine/glycine Amidinotransferase, Chain A"/>
    <property type="match status" value="1"/>
</dbReference>
<dbReference type="SUPFAM" id="SSF55909">
    <property type="entry name" value="Pentein"/>
    <property type="match status" value="1"/>
</dbReference>
<gene>
    <name evidence="2" type="ORF">HKI87_01g08190</name>
</gene>
<organism evidence="2 3">
    <name type="scientific">Chloropicon roscoffensis</name>
    <dbReference type="NCBI Taxonomy" id="1461544"/>
    <lineage>
        <taxon>Eukaryota</taxon>
        <taxon>Viridiplantae</taxon>
        <taxon>Chlorophyta</taxon>
        <taxon>Chloropicophyceae</taxon>
        <taxon>Chloropicales</taxon>
        <taxon>Chloropicaceae</taxon>
        <taxon>Chloropicon</taxon>
    </lineage>
</organism>
<dbReference type="PANTHER" id="PTHR31377:SF2">
    <property type="entry name" value="AGMATINE DEIMINASE"/>
    <property type="match status" value="1"/>
</dbReference>
<dbReference type="GO" id="GO:0009446">
    <property type="term" value="P:putrescine biosynthetic process"/>
    <property type="evidence" value="ECO:0007669"/>
    <property type="project" value="InterPro"/>
</dbReference>
<evidence type="ECO:0000256" key="1">
    <source>
        <dbReference type="ARBA" id="ARBA00022801"/>
    </source>
</evidence>
<keyword evidence="1" id="KW-0378">Hydrolase</keyword>
<dbReference type="EMBL" id="CP151501">
    <property type="protein sequence ID" value="WZN59294.1"/>
    <property type="molecule type" value="Genomic_DNA"/>
</dbReference>
<proteinExistence type="predicted"/>
<protein>
    <submittedName>
        <fullName evidence="2">Agmatine deiminase</fullName>
    </submittedName>
</protein>
<sequence>MEEEIRWPAEWEVHERCWVGWPERADVWPNGGKEAKQAMVEVAKAIANEGLEHVTLIASPRSVGEAAGAVRAAGLDGVVRVSALELDDIWLRDTGPIVVRRTAGGATSLLGLDFAFNGWGGKFPPWTKDAEAAAGILELEGLAREDCRDFVLEGGSVHGDGVGTVLATETCLLNENRNPGLGRDGVERELRRRLGARKVVWLPRGIVWDGDTDGHVDNFACFAGPGRVLLSWCECGEGPGVCAQCSSCEEAEAVLERETDADGHVFHVTRVPLPEIQRYTEGEAAAIEGGSRAPGEPLCCSYLNFYVSNAAVVMPGFGCPRSDARAREVVERAFSPGRKVVQLGVGRTLALGGGNIHCLTMQKPEL</sequence>
<dbReference type="GO" id="GO:0047632">
    <property type="term" value="F:agmatine deiminase activity"/>
    <property type="evidence" value="ECO:0007669"/>
    <property type="project" value="TreeGrafter"/>
</dbReference>
<evidence type="ECO:0000313" key="3">
    <source>
        <dbReference type="Proteomes" id="UP001472866"/>
    </source>
</evidence>
<dbReference type="Proteomes" id="UP001472866">
    <property type="component" value="Chromosome 01"/>
</dbReference>
<evidence type="ECO:0000313" key="2">
    <source>
        <dbReference type="EMBL" id="WZN59294.1"/>
    </source>
</evidence>
<dbReference type="InterPro" id="IPR007466">
    <property type="entry name" value="Peptidyl-Arg-deiminase_porph"/>
</dbReference>
<dbReference type="Pfam" id="PF04371">
    <property type="entry name" value="PAD_porph"/>
    <property type="match status" value="1"/>
</dbReference>
<dbReference type="GO" id="GO:0004668">
    <property type="term" value="F:protein-arginine deiminase activity"/>
    <property type="evidence" value="ECO:0007669"/>
    <property type="project" value="InterPro"/>
</dbReference>
<keyword evidence="3" id="KW-1185">Reference proteome</keyword>
<dbReference type="PANTHER" id="PTHR31377">
    <property type="entry name" value="AGMATINE DEIMINASE-RELATED"/>
    <property type="match status" value="1"/>
</dbReference>
<reference evidence="2 3" key="1">
    <citation type="submission" date="2024-03" db="EMBL/GenBank/DDBJ databases">
        <title>Complete genome sequence of the green alga Chloropicon roscoffensis RCC1871.</title>
        <authorList>
            <person name="Lemieux C."/>
            <person name="Pombert J.-F."/>
            <person name="Otis C."/>
            <person name="Turmel M."/>
        </authorList>
    </citation>
    <scope>NUCLEOTIDE SEQUENCE [LARGE SCALE GENOMIC DNA]</scope>
    <source>
        <strain evidence="2 3">RCC1871</strain>
    </source>
</reference>